<reference evidence="4 5" key="1">
    <citation type="submission" date="2016-10" db="EMBL/GenBank/DDBJ databases">
        <authorList>
            <person name="de Groot N.N."/>
        </authorList>
    </citation>
    <scope>NUCLEOTIDE SEQUENCE [LARGE SCALE GENOMIC DNA]</scope>
    <source>
        <strain evidence="4 5">DSM 21800</strain>
    </source>
</reference>
<dbReference type="EMBL" id="LT629772">
    <property type="protein sequence ID" value="SDS95632.1"/>
    <property type="molecule type" value="Genomic_DNA"/>
</dbReference>
<proteinExistence type="predicted"/>
<protein>
    <submittedName>
        <fullName evidence="4">Long-chain acyl-CoA synthetase</fullName>
    </submittedName>
</protein>
<dbReference type="OrthoDB" id="9803968at2"/>
<dbReference type="PROSITE" id="PS00455">
    <property type="entry name" value="AMP_BINDING"/>
    <property type="match status" value="1"/>
</dbReference>
<dbReference type="GO" id="GO:0016877">
    <property type="term" value="F:ligase activity, forming carbon-sulfur bonds"/>
    <property type="evidence" value="ECO:0007669"/>
    <property type="project" value="UniProtKB-ARBA"/>
</dbReference>
<dbReference type="Gene3D" id="3.30.300.30">
    <property type="match status" value="1"/>
</dbReference>
<dbReference type="CDD" id="cd05936">
    <property type="entry name" value="FC-FACS_FadD_like"/>
    <property type="match status" value="1"/>
</dbReference>
<gene>
    <name evidence="4" type="ORF">SAMN04489812_3623</name>
</gene>
<dbReference type="PANTHER" id="PTHR43767:SF12">
    <property type="entry name" value="AMP-DEPENDENT SYNTHETASE AND LIGASE"/>
    <property type="match status" value="1"/>
</dbReference>
<dbReference type="InterPro" id="IPR042099">
    <property type="entry name" value="ANL_N_sf"/>
</dbReference>
<dbReference type="InterPro" id="IPR045851">
    <property type="entry name" value="AMP-bd_C_sf"/>
</dbReference>
<dbReference type="InterPro" id="IPR020845">
    <property type="entry name" value="AMP-binding_CS"/>
</dbReference>
<dbReference type="STRING" id="630515.SAMN04489812_3623"/>
<dbReference type="InterPro" id="IPR025110">
    <property type="entry name" value="AMP-bd_C"/>
</dbReference>
<dbReference type="SUPFAM" id="SSF56801">
    <property type="entry name" value="Acetyl-CoA synthetase-like"/>
    <property type="match status" value="1"/>
</dbReference>
<name>A0A1H1WF23_9ACTN</name>
<dbReference type="Pfam" id="PF00501">
    <property type="entry name" value="AMP-binding"/>
    <property type="match status" value="1"/>
</dbReference>
<dbReference type="InterPro" id="IPR050237">
    <property type="entry name" value="ATP-dep_AMP-bd_enzyme"/>
</dbReference>
<feature type="region of interest" description="Disordered" evidence="1">
    <location>
        <begin position="1"/>
        <end position="22"/>
    </location>
</feature>
<keyword evidence="5" id="KW-1185">Reference proteome</keyword>
<evidence type="ECO:0000259" key="2">
    <source>
        <dbReference type="Pfam" id="PF00501"/>
    </source>
</evidence>
<dbReference type="InterPro" id="IPR000873">
    <property type="entry name" value="AMP-dep_synth/lig_dom"/>
</dbReference>
<evidence type="ECO:0000313" key="4">
    <source>
        <dbReference type="EMBL" id="SDS95632.1"/>
    </source>
</evidence>
<dbReference type="Proteomes" id="UP000199103">
    <property type="component" value="Chromosome I"/>
</dbReference>
<organism evidence="4 5">
    <name type="scientific">Microlunatus soli</name>
    <dbReference type="NCBI Taxonomy" id="630515"/>
    <lineage>
        <taxon>Bacteria</taxon>
        <taxon>Bacillati</taxon>
        <taxon>Actinomycetota</taxon>
        <taxon>Actinomycetes</taxon>
        <taxon>Propionibacteriales</taxon>
        <taxon>Propionibacteriaceae</taxon>
        <taxon>Microlunatus</taxon>
    </lineage>
</organism>
<dbReference type="RefSeq" id="WP_091526877.1">
    <property type="nucleotide sequence ID" value="NZ_LT629772.1"/>
</dbReference>
<dbReference type="PANTHER" id="PTHR43767">
    <property type="entry name" value="LONG-CHAIN-FATTY-ACID--COA LIGASE"/>
    <property type="match status" value="1"/>
</dbReference>
<sequence>MTGDAAPVSPDPSGTDASSTGEESANLALWLTRQATERPDAAAIRQGEVTLSFAALNDASARAAALLAEHGVRPGDHVSLIMPNVAYFPIVYYGILRLGAVVVPTNPLLKSGEISYIWQDSGCRVAVVFAMFAPDAALAAKDTGTDVITVVPGEFDALLAEQQPLAEVTAREEQDTAVILYTSGTTGRPKGAELSNHNIGTNVRTSMDELFSGGPDDVLFGGLPLFHSFGQTCTLNSAVYAGSCLALLPKFDPAAALQVVQDEKVTIFYGVPTMYVALLQFADKERFDTSTLRLAVSGGASLPVEVLHGIEEAFDLRLLEGYGLSETSPVATFNRPDRPTKPGTVGLPIPGVEAKIVGPDDHDVPVGEIGEIVIRGDNIMKGYLNNAAATAEALRGGWFHSGDLGTLDEDGYITIVDRVKDMIVRNGYNVYPREVEELLYTHPAVAEAAVVGVPDASHGEEIAALITLKEGTEVSADELRDWTAERIAAYKYPRIVKFGTIPKGPTGKILKREIKIN</sequence>
<evidence type="ECO:0000259" key="3">
    <source>
        <dbReference type="Pfam" id="PF13193"/>
    </source>
</evidence>
<accession>A0A1H1WF23</accession>
<evidence type="ECO:0000313" key="5">
    <source>
        <dbReference type="Proteomes" id="UP000199103"/>
    </source>
</evidence>
<feature type="domain" description="AMP-dependent synthetase/ligase" evidence="2">
    <location>
        <begin position="32"/>
        <end position="384"/>
    </location>
</feature>
<dbReference type="Gene3D" id="3.40.50.12780">
    <property type="entry name" value="N-terminal domain of ligase-like"/>
    <property type="match status" value="1"/>
</dbReference>
<evidence type="ECO:0000256" key="1">
    <source>
        <dbReference type="SAM" id="MobiDB-lite"/>
    </source>
</evidence>
<feature type="domain" description="AMP-binding enzyme C-terminal" evidence="3">
    <location>
        <begin position="434"/>
        <end position="508"/>
    </location>
</feature>
<dbReference type="Pfam" id="PF13193">
    <property type="entry name" value="AMP-binding_C"/>
    <property type="match status" value="1"/>
</dbReference>
<dbReference type="AlphaFoldDB" id="A0A1H1WF23"/>